<protein>
    <recommendedName>
        <fullName evidence="4">Dipeptidyl-peptidase V</fullName>
    </recommendedName>
</protein>
<feature type="domain" description="Peptidase S9 prolyl oligopeptidase catalytic" evidence="5">
    <location>
        <begin position="490"/>
        <end position="577"/>
    </location>
</feature>
<proteinExistence type="inferred from homology"/>
<dbReference type="Proteomes" id="UP000191518">
    <property type="component" value="Unassembled WGS sequence"/>
</dbReference>
<evidence type="ECO:0000256" key="4">
    <source>
        <dbReference type="ARBA" id="ARBA00032829"/>
    </source>
</evidence>
<evidence type="ECO:0000313" key="7">
    <source>
        <dbReference type="Proteomes" id="UP000191518"/>
    </source>
</evidence>
<dbReference type="PANTHER" id="PTHR42776:SF13">
    <property type="entry name" value="DIPEPTIDYL-PEPTIDASE 5"/>
    <property type="match status" value="1"/>
</dbReference>
<keyword evidence="2" id="KW-0732">Signal</keyword>
<keyword evidence="7" id="KW-1185">Reference proteome</keyword>
<dbReference type="SUPFAM" id="SSF82171">
    <property type="entry name" value="DPP6 N-terminal domain-like"/>
    <property type="match status" value="1"/>
</dbReference>
<evidence type="ECO:0000259" key="5">
    <source>
        <dbReference type="Pfam" id="PF00326"/>
    </source>
</evidence>
<dbReference type="OrthoDB" id="416344at2759"/>
<dbReference type="SUPFAM" id="SSF53474">
    <property type="entry name" value="alpha/beta-Hydrolases"/>
    <property type="match status" value="1"/>
</dbReference>
<reference evidence="7" key="1">
    <citation type="journal article" date="2017" name="Nat. Microbiol.">
        <title>Global analysis of biosynthetic gene clusters reveals vast potential of secondary metabolite production in Penicillium species.</title>
        <authorList>
            <person name="Nielsen J.C."/>
            <person name="Grijseels S."/>
            <person name="Prigent S."/>
            <person name="Ji B."/>
            <person name="Dainat J."/>
            <person name="Nielsen K.F."/>
            <person name="Frisvad J.C."/>
            <person name="Workman M."/>
            <person name="Nielsen J."/>
        </authorList>
    </citation>
    <scope>NUCLEOTIDE SEQUENCE [LARGE SCALE GENOMIC DNA]</scope>
    <source>
        <strain evidence="7">IBT 29486</strain>
    </source>
</reference>
<dbReference type="GO" id="GO:0004252">
    <property type="term" value="F:serine-type endopeptidase activity"/>
    <property type="evidence" value="ECO:0007669"/>
    <property type="project" value="TreeGrafter"/>
</dbReference>
<dbReference type="AlphaFoldDB" id="A0A1V6RYS5"/>
<comment type="caution">
    <text evidence="6">The sequence shown here is derived from an EMBL/GenBank/DDBJ whole genome shotgun (WGS) entry which is preliminary data.</text>
</comment>
<dbReference type="Gene3D" id="3.40.50.1820">
    <property type="entry name" value="alpha/beta hydrolase"/>
    <property type="match status" value="1"/>
</dbReference>
<organism evidence="6 7">
    <name type="scientific">Penicillium vulpinum</name>
    <dbReference type="NCBI Taxonomy" id="29845"/>
    <lineage>
        <taxon>Eukaryota</taxon>
        <taxon>Fungi</taxon>
        <taxon>Dikarya</taxon>
        <taxon>Ascomycota</taxon>
        <taxon>Pezizomycotina</taxon>
        <taxon>Eurotiomycetes</taxon>
        <taxon>Eurotiomycetidae</taxon>
        <taxon>Eurotiales</taxon>
        <taxon>Aspergillaceae</taxon>
        <taxon>Penicillium</taxon>
    </lineage>
</organism>
<evidence type="ECO:0000256" key="3">
    <source>
        <dbReference type="ARBA" id="ARBA00022801"/>
    </source>
</evidence>
<dbReference type="GO" id="GO:0017000">
    <property type="term" value="P:antibiotic biosynthetic process"/>
    <property type="evidence" value="ECO:0007669"/>
    <property type="project" value="UniProtKB-ARBA"/>
</dbReference>
<dbReference type="GO" id="GO:0006508">
    <property type="term" value="P:proteolysis"/>
    <property type="evidence" value="ECO:0007669"/>
    <property type="project" value="InterPro"/>
</dbReference>
<dbReference type="STRING" id="29845.A0A1V6RYS5"/>
<dbReference type="InterPro" id="IPR029058">
    <property type="entry name" value="AB_hydrolase_fold"/>
</dbReference>
<dbReference type="GO" id="GO:0072330">
    <property type="term" value="P:monocarboxylic acid biosynthetic process"/>
    <property type="evidence" value="ECO:0007669"/>
    <property type="project" value="UniProtKB-ARBA"/>
</dbReference>
<keyword evidence="3" id="KW-0378">Hydrolase</keyword>
<accession>A0A1V6RYS5</accession>
<evidence type="ECO:0000313" key="6">
    <source>
        <dbReference type="EMBL" id="OQE06952.1"/>
    </source>
</evidence>
<dbReference type="Pfam" id="PF00326">
    <property type="entry name" value="Peptidase_S9"/>
    <property type="match status" value="1"/>
</dbReference>
<comment type="similarity">
    <text evidence="1">Belongs to the peptidase S9C family.</text>
</comment>
<evidence type="ECO:0000256" key="1">
    <source>
        <dbReference type="ARBA" id="ARBA00010040"/>
    </source>
</evidence>
<evidence type="ECO:0000256" key="2">
    <source>
        <dbReference type="ARBA" id="ARBA00022729"/>
    </source>
</evidence>
<dbReference type="PANTHER" id="PTHR42776">
    <property type="entry name" value="SERINE PEPTIDASE S9 FAMILY MEMBER"/>
    <property type="match status" value="1"/>
</dbReference>
<dbReference type="EMBL" id="MDYP01000015">
    <property type="protein sequence ID" value="OQE06952.1"/>
    <property type="molecule type" value="Genomic_DNA"/>
</dbReference>
<gene>
    <name evidence="6" type="ORF">PENVUL_c015G09198</name>
</gene>
<dbReference type="InterPro" id="IPR001375">
    <property type="entry name" value="Peptidase_S9_cat"/>
</dbReference>
<sequence>MALHNYRSTPEALLEAPICSHPIPDASGNLAVYTQRNYSFRSHSELGQIRVREMNTRRSWAITDNPHANYAGWLGNSEQLIWLEAMDNGSTRFVVRDARLRRAQYVVGTVPGPIQNLKVGFITFKEDSDDDLSFAVVGQANTDGTLFNPVDRIRAPIPSQPQTALPGRSAHRPKNVIWFGELVRPSQAPEGQYTMTPMTNLMEYFKLGDVELSGSLDEDSLDFFKDTYHIAFVAKDPESDQSTHTASSCYLCPMIGWDGSLPTDEYYHAWRYRGLGGAICSPTVNEGGTVALLCKKEDGYAGDKNRIVVVTNFQTGESKEIFASADGRGQWNLSPSAISYASNGSLLVQVDEEGRQVLYHLNLEVWPNEPSPADLKLFDNLIPFGSVTGFTLLPGKSKRVLVSCDSFISSNQLVIKDIPTQSSRSLPIQNSSGKDFGLSRSQVDQIRLPGDEQREIHAWVIKPSYFNPKQKYPLLYIIHDGPQQSWREGWDLRCHLALLAEHGYIVVAPNPTGSTGYGHDFTDAIQGSWAGKPYSDLEKGFDYICWSLDYVDTERAVALGLGYGGYMVNWMQGHEPQV</sequence>
<name>A0A1V6RYS5_9EURO</name>